<keyword evidence="4" id="KW-0238">DNA-binding</keyword>
<dbReference type="InterPro" id="IPR007219">
    <property type="entry name" value="XnlR_reg_dom"/>
</dbReference>
<dbReference type="SMART" id="SM00066">
    <property type="entry name" value="GAL4"/>
    <property type="match status" value="1"/>
</dbReference>
<name>A0A6A6XLS6_9PLEO</name>
<dbReference type="CDD" id="cd12148">
    <property type="entry name" value="fungal_TF_MHR"/>
    <property type="match status" value="1"/>
</dbReference>
<gene>
    <name evidence="9" type="ORF">K505DRAFT_236352</name>
</gene>
<dbReference type="Gene3D" id="4.10.240.10">
    <property type="entry name" value="Zn(2)-C6 fungal-type DNA-binding domain"/>
    <property type="match status" value="1"/>
</dbReference>
<feature type="domain" description="Zn(2)-C6 fungal-type" evidence="8">
    <location>
        <begin position="14"/>
        <end position="44"/>
    </location>
</feature>
<dbReference type="PROSITE" id="PS50048">
    <property type="entry name" value="ZN2_CY6_FUNGAL_2"/>
    <property type="match status" value="1"/>
</dbReference>
<evidence type="ECO:0000256" key="1">
    <source>
        <dbReference type="ARBA" id="ARBA00022723"/>
    </source>
</evidence>
<dbReference type="SUPFAM" id="SSF57701">
    <property type="entry name" value="Zn2/Cys6 DNA-binding domain"/>
    <property type="match status" value="1"/>
</dbReference>
<dbReference type="GO" id="GO:0001228">
    <property type="term" value="F:DNA-binding transcription activator activity, RNA polymerase II-specific"/>
    <property type="evidence" value="ECO:0007669"/>
    <property type="project" value="TreeGrafter"/>
</dbReference>
<dbReference type="Pfam" id="PF00172">
    <property type="entry name" value="Zn_clus"/>
    <property type="match status" value="1"/>
</dbReference>
<keyword evidence="3" id="KW-0805">Transcription regulation</keyword>
<evidence type="ECO:0000256" key="2">
    <source>
        <dbReference type="ARBA" id="ARBA00022833"/>
    </source>
</evidence>
<keyword evidence="5" id="KW-0804">Transcription</keyword>
<evidence type="ECO:0000313" key="9">
    <source>
        <dbReference type="EMBL" id="KAF2797063.1"/>
    </source>
</evidence>
<dbReference type="GO" id="GO:0006351">
    <property type="term" value="P:DNA-templated transcription"/>
    <property type="evidence" value="ECO:0007669"/>
    <property type="project" value="InterPro"/>
</dbReference>
<dbReference type="InterPro" id="IPR051430">
    <property type="entry name" value="Fungal_TF_Env_Response"/>
</dbReference>
<dbReference type="InterPro" id="IPR001138">
    <property type="entry name" value="Zn2Cys6_DnaBD"/>
</dbReference>
<keyword evidence="10" id="KW-1185">Reference proteome</keyword>
<dbReference type="PROSITE" id="PS00463">
    <property type="entry name" value="ZN2_CY6_FUNGAL_1"/>
    <property type="match status" value="1"/>
</dbReference>
<dbReference type="Pfam" id="PF04082">
    <property type="entry name" value="Fungal_trans"/>
    <property type="match status" value="1"/>
</dbReference>
<feature type="region of interest" description="Disordered" evidence="7">
    <location>
        <begin position="64"/>
        <end position="91"/>
    </location>
</feature>
<evidence type="ECO:0000256" key="7">
    <source>
        <dbReference type="SAM" id="MobiDB-lite"/>
    </source>
</evidence>
<evidence type="ECO:0000256" key="3">
    <source>
        <dbReference type="ARBA" id="ARBA00023015"/>
    </source>
</evidence>
<protein>
    <submittedName>
        <fullName evidence="9">Putative Zn(II)2Cys6 transcription factor</fullName>
    </submittedName>
</protein>
<proteinExistence type="predicted"/>
<dbReference type="PANTHER" id="PTHR31944">
    <property type="entry name" value="HEME-RESPONSIVE ZINC FINGER TRANSCRIPTION FACTOR HAP1"/>
    <property type="match status" value="1"/>
</dbReference>
<dbReference type="AlphaFoldDB" id="A0A6A6XLS6"/>
<keyword evidence="6" id="KW-0539">Nucleus</keyword>
<evidence type="ECO:0000313" key="10">
    <source>
        <dbReference type="Proteomes" id="UP000799757"/>
    </source>
</evidence>
<dbReference type="OrthoDB" id="4337792at2759"/>
<sequence length="755" mass="84075">MAEPERRRRRPAISCLLCRRRKIRCNRETPCSNCVRSSNAACVYTNLSQPARVEPARLILASKPHGSVPTDQASITSRTSKISSNPPKSVSTVAAAEDGHNVESIRLRIRRLEEQLIEAVTSSTHSPAPTSNSYRSATTCGTVEVVQVSGLKSDLFGDADVISRSVMRKSRLFGQTHWINDVLLFRDTFELIEAHRCQETSHIFSKVHKCKSLAKVIKMRRTPPWPSIQSSDLPSKMITDALVDCYLRTTESVYRILHIPTFKRDYEMLWKLDAAPDPAFIMQVKLVLAIGAATFDTQFSLRPSVIQWIYEAQSYLSEPESKSRFSIQSLQTNLLLLLARETAGVGGSLVWVSAGDLLRTAVYMGLHRDPTYLPQRTTLASEMRRRLWNTILEISLQSSMTSGGPPLLSLGDFDCEPPGNFDDENLLSDVCVAKPETEFTQMSVAIALRKTFSLRLQISKFLNNLGPQGTYEDALRLDSEFKSAYKSLCRTLHSFASKFGPSPSQFQIRVVDFIIMRYLSSLHVPFFGPSLHNTVYAYSRNVAVETSLKLWHAAYPSSSSIMAQSSAAPTQPGQDDFARLTTRGSGFFRSVAIQAAFIIMVDLKTQLQEDEGLSPAALRPDLLSVVEDSKIWNLQGIQAGETNVKAFFVMSVIAAHVEGLRRGVGKDRMGDVLARAAEDALDVCLPILEENAGLVGADDNMEHMRQMDTSTLPEFEGWNFLVSTDELWRECPPNGLADVGPPLQFGRHRTMALQR</sequence>
<dbReference type="SMART" id="SM00906">
    <property type="entry name" value="Fungal_trans"/>
    <property type="match status" value="1"/>
</dbReference>
<dbReference type="GO" id="GO:0005634">
    <property type="term" value="C:nucleus"/>
    <property type="evidence" value="ECO:0007669"/>
    <property type="project" value="TreeGrafter"/>
</dbReference>
<dbReference type="CDD" id="cd00067">
    <property type="entry name" value="GAL4"/>
    <property type="match status" value="1"/>
</dbReference>
<dbReference type="PANTHER" id="PTHR31944:SF131">
    <property type="entry name" value="HEME-RESPONSIVE ZINC FINGER TRANSCRIPTION FACTOR HAP1"/>
    <property type="match status" value="1"/>
</dbReference>
<dbReference type="InterPro" id="IPR036864">
    <property type="entry name" value="Zn2-C6_fun-type_DNA-bd_sf"/>
</dbReference>
<evidence type="ECO:0000256" key="5">
    <source>
        <dbReference type="ARBA" id="ARBA00023163"/>
    </source>
</evidence>
<dbReference type="Proteomes" id="UP000799757">
    <property type="component" value="Unassembled WGS sequence"/>
</dbReference>
<accession>A0A6A6XLS6</accession>
<dbReference type="GO" id="GO:0000978">
    <property type="term" value="F:RNA polymerase II cis-regulatory region sequence-specific DNA binding"/>
    <property type="evidence" value="ECO:0007669"/>
    <property type="project" value="TreeGrafter"/>
</dbReference>
<keyword evidence="2" id="KW-0862">Zinc</keyword>
<evidence type="ECO:0000259" key="8">
    <source>
        <dbReference type="PROSITE" id="PS50048"/>
    </source>
</evidence>
<evidence type="ECO:0000256" key="4">
    <source>
        <dbReference type="ARBA" id="ARBA00023125"/>
    </source>
</evidence>
<reference evidence="9" key="1">
    <citation type="journal article" date="2020" name="Stud. Mycol.">
        <title>101 Dothideomycetes genomes: a test case for predicting lifestyles and emergence of pathogens.</title>
        <authorList>
            <person name="Haridas S."/>
            <person name="Albert R."/>
            <person name="Binder M."/>
            <person name="Bloem J."/>
            <person name="Labutti K."/>
            <person name="Salamov A."/>
            <person name="Andreopoulos B."/>
            <person name="Baker S."/>
            <person name="Barry K."/>
            <person name="Bills G."/>
            <person name="Bluhm B."/>
            <person name="Cannon C."/>
            <person name="Castanera R."/>
            <person name="Culley D."/>
            <person name="Daum C."/>
            <person name="Ezra D."/>
            <person name="Gonzalez J."/>
            <person name="Henrissat B."/>
            <person name="Kuo A."/>
            <person name="Liang C."/>
            <person name="Lipzen A."/>
            <person name="Lutzoni F."/>
            <person name="Magnuson J."/>
            <person name="Mondo S."/>
            <person name="Nolan M."/>
            <person name="Ohm R."/>
            <person name="Pangilinan J."/>
            <person name="Park H.-J."/>
            <person name="Ramirez L."/>
            <person name="Alfaro M."/>
            <person name="Sun H."/>
            <person name="Tritt A."/>
            <person name="Yoshinaga Y."/>
            <person name="Zwiers L.-H."/>
            <person name="Turgeon B."/>
            <person name="Goodwin S."/>
            <person name="Spatafora J."/>
            <person name="Crous P."/>
            <person name="Grigoriev I."/>
        </authorList>
    </citation>
    <scope>NUCLEOTIDE SEQUENCE</scope>
    <source>
        <strain evidence="9">CBS 109.77</strain>
    </source>
</reference>
<evidence type="ECO:0000256" key="6">
    <source>
        <dbReference type="ARBA" id="ARBA00023242"/>
    </source>
</evidence>
<dbReference type="GO" id="GO:0008270">
    <property type="term" value="F:zinc ion binding"/>
    <property type="evidence" value="ECO:0007669"/>
    <property type="project" value="InterPro"/>
</dbReference>
<dbReference type="EMBL" id="MU001815">
    <property type="protein sequence ID" value="KAF2797063.1"/>
    <property type="molecule type" value="Genomic_DNA"/>
</dbReference>
<keyword evidence="1" id="KW-0479">Metal-binding</keyword>
<organism evidence="9 10">
    <name type="scientific">Melanomma pulvis-pyrius CBS 109.77</name>
    <dbReference type="NCBI Taxonomy" id="1314802"/>
    <lineage>
        <taxon>Eukaryota</taxon>
        <taxon>Fungi</taxon>
        <taxon>Dikarya</taxon>
        <taxon>Ascomycota</taxon>
        <taxon>Pezizomycotina</taxon>
        <taxon>Dothideomycetes</taxon>
        <taxon>Pleosporomycetidae</taxon>
        <taxon>Pleosporales</taxon>
        <taxon>Melanommataceae</taxon>
        <taxon>Melanomma</taxon>
    </lineage>
</organism>
<feature type="compositionally biased region" description="Polar residues" evidence="7">
    <location>
        <begin position="69"/>
        <end position="91"/>
    </location>
</feature>